<reference evidence="6 7" key="1">
    <citation type="journal article" date="2018" name="Mol. Biol. Evol.">
        <title>Analysis of the draft genome of the red seaweed Gracilariopsis chorda provides insights into genome size evolution in Rhodophyta.</title>
        <authorList>
            <person name="Lee J."/>
            <person name="Yang E.C."/>
            <person name="Graf L."/>
            <person name="Yang J.H."/>
            <person name="Qiu H."/>
            <person name="Zel Zion U."/>
            <person name="Chan C.X."/>
            <person name="Stephens T.G."/>
            <person name="Weber A.P.M."/>
            <person name="Boo G.H."/>
            <person name="Boo S.M."/>
            <person name="Kim K.M."/>
            <person name="Shin Y."/>
            <person name="Jung M."/>
            <person name="Lee S.J."/>
            <person name="Yim H.S."/>
            <person name="Lee J.H."/>
            <person name="Bhattacharya D."/>
            <person name="Yoon H.S."/>
        </authorList>
    </citation>
    <scope>NUCLEOTIDE SEQUENCE [LARGE SCALE GENOMIC DNA]</scope>
    <source>
        <strain evidence="6 7">SKKU-2015</strain>
        <tissue evidence="6">Whole body</tissue>
    </source>
</reference>
<feature type="region of interest" description="Disordered" evidence="4">
    <location>
        <begin position="332"/>
        <end position="354"/>
    </location>
</feature>
<dbReference type="InterPro" id="IPR007803">
    <property type="entry name" value="Asp/Arg/Pro-Hydrxlase"/>
</dbReference>
<dbReference type="OrthoDB" id="438431at2759"/>
<dbReference type="AlphaFoldDB" id="A0A2V3J2T9"/>
<feature type="domain" description="Aspartyl/asparaginy/proline hydroxylase" evidence="5">
    <location>
        <begin position="138"/>
        <end position="298"/>
    </location>
</feature>
<dbReference type="Gene3D" id="2.60.120.330">
    <property type="entry name" value="B-lactam Antibiotic, Isopenicillin N Synthase, Chain"/>
    <property type="match status" value="1"/>
</dbReference>
<protein>
    <submittedName>
        <fullName evidence="6">Aspartate beta-hydroxylase domain-containing protein 2</fullName>
    </submittedName>
</protein>
<evidence type="ECO:0000313" key="7">
    <source>
        <dbReference type="Proteomes" id="UP000247409"/>
    </source>
</evidence>
<evidence type="ECO:0000256" key="2">
    <source>
        <dbReference type="ARBA" id="ARBA00022964"/>
    </source>
</evidence>
<organism evidence="6 7">
    <name type="scientific">Gracilariopsis chorda</name>
    <dbReference type="NCBI Taxonomy" id="448386"/>
    <lineage>
        <taxon>Eukaryota</taxon>
        <taxon>Rhodophyta</taxon>
        <taxon>Florideophyceae</taxon>
        <taxon>Rhodymeniophycidae</taxon>
        <taxon>Gracilariales</taxon>
        <taxon>Gracilariaceae</taxon>
        <taxon>Gracilariopsis</taxon>
    </lineage>
</organism>
<dbReference type="InterPro" id="IPR051821">
    <property type="entry name" value="Asp/Asn_beta-hydroxylase"/>
</dbReference>
<evidence type="ECO:0000256" key="3">
    <source>
        <dbReference type="ARBA" id="ARBA00023002"/>
    </source>
</evidence>
<sequence>MRFAEQGIPAFAVSSNFLGFSTKHCRAGISSLTITPLQVARRKYVRSPRVEVHKEPIRAEGSFTETIKRAVENEFAGKNVSRVLNSFHDAMQGRELDVGKGTPRHQMATSFIEGLDAVPFYDDFTSNDSQLRWVEHLEQNWEVIANELKAVTSQKDIQTRGNNIWVPPVVEDAMSYGPDWRTLVLQDREWDPINMKLFPETVKILRDETADVPSVEAFFAKQAPNTGIKLHTDYCNFILTMHLALSAPRDMSWIEVGGERRYWENGKGLVFNTSFFHQTMNESEDQERHVLLIRFWHPELSEVERKALSFLFTIIENPATHPATLKAASQLREEAQSRQTKRRKSNARGRGFAK</sequence>
<dbReference type="PANTHER" id="PTHR46332:SF5">
    <property type="entry name" value="ASPARTATE BETA-HYDROXYLASE DOMAIN CONTAINING 2"/>
    <property type="match status" value="1"/>
</dbReference>
<comment type="similarity">
    <text evidence="1">Belongs to the aspartyl/asparaginyl beta-hydroxylase family.</text>
</comment>
<dbReference type="EMBL" id="NBIV01000014">
    <property type="protein sequence ID" value="PXF48422.1"/>
    <property type="molecule type" value="Genomic_DNA"/>
</dbReference>
<evidence type="ECO:0000256" key="1">
    <source>
        <dbReference type="ARBA" id="ARBA00007730"/>
    </source>
</evidence>
<comment type="caution">
    <text evidence="6">The sequence shown here is derived from an EMBL/GenBank/DDBJ whole genome shotgun (WGS) entry which is preliminary data.</text>
</comment>
<gene>
    <name evidence="6" type="ORF">BWQ96_01882</name>
</gene>
<dbReference type="Pfam" id="PF05118">
    <property type="entry name" value="Asp_Arg_Hydrox"/>
    <property type="match status" value="1"/>
</dbReference>
<dbReference type="Proteomes" id="UP000247409">
    <property type="component" value="Unassembled WGS sequence"/>
</dbReference>
<accession>A0A2V3J2T9</accession>
<keyword evidence="3" id="KW-0560">Oxidoreductase</keyword>
<proteinExistence type="inferred from homology"/>
<evidence type="ECO:0000259" key="5">
    <source>
        <dbReference type="Pfam" id="PF05118"/>
    </source>
</evidence>
<evidence type="ECO:0000256" key="4">
    <source>
        <dbReference type="SAM" id="MobiDB-lite"/>
    </source>
</evidence>
<keyword evidence="2" id="KW-0223">Dioxygenase</keyword>
<keyword evidence="7" id="KW-1185">Reference proteome</keyword>
<feature type="compositionally biased region" description="Basic residues" evidence="4">
    <location>
        <begin position="339"/>
        <end position="354"/>
    </location>
</feature>
<dbReference type="PANTHER" id="PTHR46332">
    <property type="entry name" value="ASPARTATE BETA-HYDROXYLASE DOMAIN-CONTAINING PROTEIN 2"/>
    <property type="match status" value="1"/>
</dbReference>
<dbReference type="GO" id="GO:0051213">
    <property type="term" value="F:dioxygenase activity"/>
    <property type="evidence" value="ECO:0007669"/>
    <property type="project" value="UniProtKB-KW"/>
</dbReference>
<dbReference type="GO" id="GO:0016020">
    <property type="term" value="C:membrane"/>
    <property type="evidence" value="ECO:0007669"/>
    <property type="project" value="TreeGrafter"/>
</dbReference>
<name>A0A2V3J2T9_9FLOR</name>
<dbReference type="InterPro" id="IPR027443">
    <property type="entry name" value="IPNS-like_sf"/>
</dbReference>
<dbReference type="STRING" id="448386.A0A2V3J2T9"/>
<evidence type="ECO:0000313" key="6">
    <source>
        <dbReference type="EMBL" id="PXF48422.1"/>
    </source>
</evidence>